<evidence type="ECO:0008006" key="4">
    <source>
        <dbReference type="Google" id="ProtNLM"/>
    </source>
</evidence>
<feature type="transmembrane region" description="Helical" evidence="1">
    <location>
        <begin position="54"/>
        <end position="78"/>
    </location>
</feature>
<accession>A0ABS3FC63</accession>
<dbReference type="Proteomes" id="UP000664807">
    <property type="component" value="Unassembled WGS sequence"/>
</dbReference>
<name>A0ABS3FC63_9FLAO</name>
<dbReference type="EMBL" id="JAFLNM010000001">
    <property type="protein sequence ID" value="MBO0340300.1"/>
    <property type="molecule type" value="Genomic_DNA"/>
</dbReference>
<keyword evidence="3" id="KW-1185">Reference proteome</keyword>
<organism evidence="2 3">
    <name type="scientific">Flagellimonas profundi</name>
    <dbReference type="NCBI Taxonomy" id="2915620"/>
    <lineage>
        <taxon>Bacteria</taxon>
        <taxon>Pseudomonadati</taxon>
        <taxon>Bacteroidota</taxon>
        <taxon>Flavobacteriia</taxon>
        <taxon>Flavobacteriales</taxon>
        <taxon>Flavobacteriaceae</taxon>
        <taxon>Flagellimonas</taxon>
    </lineage>
</organism>
<gene>
    <name evidence="2" type="ORF">J0654_01535</name>
</gene>
<protein>
    <recommendedName>
        <fullName evidence="4">DUF2062 domain-containing protein</fullName>
    </recommendedName>
</protein>
<evidence type="ECO:0000313" key="2">
    <source>
        <dbReference type="EMBL" id="MBO0340300.1"/>
    </source>
</evidence>
<dbReference type="RefSeq" id="WP_207025995.1">
    <property type="nucleotide sequence ID" value="NZ_JAFLNM010000001.1"/>
</dbReference>
<proteinExistence type="predicted"/>
<feature type="transmembrane region" description="Helical" evidence="1">
    <location>
        <begin position="98"/>
        <end position="117"/>
    </location>
</feature>
<evidence type="ECO:0000256" key="1">
    <source>
        <dbReference type="SAM" id="Phobius"/>
    </source>
</evidence>
<keyword evidence="1" id="KW-0472">Membrane</keyword>
<keyword evidence="1" id="KW-1133">Transmembrane helix</keyword>
<evidence type="ECO:0000313" key="3">
    <source>
        <dbReference type="Proteomes" id="UP000664807"/>
    </source>
</evidence>
<keyword evidence="1" id="KW-0812">Transmembrane</keyword>
<dbReference type="Pfam" id="PF25937">
    <property type="entry name" value="DUF7980"/>
    <property type="match status" value="1"/>
</dbReference>
<dbReference type="InterPro" id="IPR058286">
    <property type="entry name" value="DUF7980"/>
</dbReference>
<comment type="caution">
    <text evidence="2">The sequence shown here is derived from an EMBL/GenBank/DDBJ whole genome shotgun (WGS) entry which is preliminary data.</text>
</comment>
<sequence>MKNNSNIRRRRIKGSIIAFLGYLLSPLAWWNDLILNIPIAYVIALPFKLLSEKLFLPAMILGYWITNIVGFIMIHYGVGHAVSKKQRKYSKKELIKDLTISILYTGIIVVMVLMGWLKPPTEYFN</sequence>
<reference evidence="2 3" key="1">
    <citation type="submission" date="2021-03" db="EMBL/GenBank/DDBJ databases">
        <title>Muricauda lutimaris sp. nov. and Muricauda ruestringensis sp. nov, two marine members of the Flavobacteriaceae isolated from deep sea sediments of Western Pacific.</title>
        <authorList>
            <person name="Zhao S."/>
            <person name="Liu R."/>
        </authorList>
    </citation>
    <scope>NUCLEOTIDE SEQUENCE [LARGE SCALE GENOMIC DNA]</scope>
    <source>
        <strain evidence="2 3">BC31-3-A3</strain>
    </source>
</reference>